<sequence>MAAAAIPQHTEVAPLVFTQVEEERVRDYFTKLVAKTATGIALHPLTVAKTLMQIGHEPYPLTTGKVFVFLGREAYFLPNALQYLKNLYNEAGLTTLFTGLDAGILSSLTGGATAFALELYLDRYFPDVGGAYQEVKKEEDELTDHESFRLKLRQAVRATIYTSAGLIISRPLTVVMIREIAQLVGRETKYNSVISALYSIGFEEGPRGFFSGLVPALIAQGITIWGTFALTYVLERGLLRATRDNPDPENARKTYTDTRKVLNVILPIFVNSFSYPFSVISTVMSLNGSGLAVSLLPYSPAFNYWGDAYDYLKPHGLVRGARLFLREQKGAVSVGHDHGLYASNKHFI</sequence>
<accession>A0AC35GKV1</accession>
<evidence type="ECO:0000313" key="1">
    <source>
        <dbReference type="Proteomes" id="UP000887580"/>
    </source>
</evidence>
<name>A0AC35GKV1_9BILA</name>
<organism evidence="1 2">
    <name type="scientific">Panagrolaimus sp. PS1159</name>
    <dbReference type="NCBI Taxonomy" id="55785"/>
    <lineage>
        <taxon>Eukaryota</taxon>
        <taxon>Metazoa</taxon>
        <taxon>Ecdysozoa</taxon>
        <taxon>Nematoda</taxon>
        <taxon>Chromadorea</taxon>
        <taxon>Rhabditida</taxon>
        <taxon>Tylenchina</taxon>
        <taxon>Panagrolaimomorpha</taxon>
        <taxon>Panagrolaimoidea</taxon>
        <taxon>Panagrolaimidae</taxon>
        <taxon>Panagrolaimus</taxon>
    </lineage>
</organism>
<reference evidence="2" key="1">
    <citation type="submission" date="2022-11" db="UniProtKB">
        <authorList>
            <consortium name="WormBaseParasite"/>
        </authorList>
    </citation>
    <scope>IDENTIFICATION</scope>
</reference>
<protein>
    <submittedName>
        <fullName evidence="2">Mitochondrial carrier</fullName>
    </submittedName>
</protein>
<dbReference type="WBParaSite" id="PS1159_v2.g605.t1">
    <property type="protein sequence ID" value="PS1159_v2.g605.t1"/>
    <property type="gene ID" value="PS1159_v2.g605"/>
</dbReference>
<proteinExistence type="predicted"/>
<dbReference type="Proteomes" id="UP000887580">
    <property type="component" value="Unplaced"/>
</dbReference>
<evidence type="ECO:0000313" key="2">
    <source>
        <dbReference type="WBParaSite" id="PS1159_v2.g605.t1"/>
    </source>
</evidence>